<feature type="region of interest" description="Disordered" evidence="2">
    <location>
        <begin position="1"/>
        <end position="27"/>
    </location>
</feature>
<reference evidence="3 4" key="1">
    <citation type="journal article" date="2005" name="PLoS Biol.">
        <title>The genomes of Oryza sativa: a history of duplications.</title>
        <authorList>
            <person name="Yu J."/>
            <person name="Wang J."/>
            <person name="Lin W."/>
            <person name="Li S."/>
            <person name="Li H."/>
            <person name="Zhou J."/>
            <person name="Ni P."/>
            <person name="Dong W."/>
            <person name="Hu S."/>
            <person name="Zeng C."/>
            <person name="Zhang J."/>
            <person name="Zhang Y."/>
            <person name="Li R."/>
            <person name="Xu Z."/>
            <person name="Li S."/>
            <person name="Li X."/>
            <person name="Zheng H."/>
            <person name="Cong L."/>
            <person name="Lin L."/>
            <person name="Yin J."/>
            <person name="Geng J."/>
            <person name="Li G."/>
            <person name="Shi J."/>
            <person name="Liu J."/>
            <person name="Lv H."/>
            <person name="Li J."/>
            <person name="Wang J."/>
            <person name="Deng Y."/>
            <person name="Ran L."/>
            <person name="Shi X."/>
            <person name="Wang X."/>
            <person name="Wu Q."/>
            <person name="Li C."/>
            <person name="Ren X."/>
            <person name="Wang J."/>
            <person name="Wang X."/>
            <person name="Li D."/>
            <person name="Liu D."/>
            <person name="Zhang X."/>
            <person name="Ji Z."/>
            <person name="Zhao W."/>
            <person name="Sun Y."/>
            <person name="Zhang Z."/>
            <person name="Bao J."/>
            <person name="Han Y."/>
            <person name="Dong L."/>
            <person name="Ji J."/>
            <person name="Chen P."/>
            <person name="Wu S."/>
            <person name="Liu J."/>
            <person name="Xiao Y."/>
            <person name="Bu D."/>
            <person name="Tan J."/>
            <person name="Yang L."/>
            <person name="Ye C."/>
            <person name="Zhang J."/>
            <person name="Xu J."/>
            <person name="Zhou Y."/>
            <person name="Yu Y."/>
            <person name="Zhang B."/>
            <person name="Zhuang S."/>
            <person name="Wei H."/>
            <person name="Liu B."/>
            <person name="Lei M."/>
            <person name="Yu H."/>
            <person name="Li Y."/>
            <person name="Xu H."/>
            <person name="Wei S."/>
            <person name="He X."/>
            <person name="Fang L."/>
            <person name="Zhang Z."/>
            <person name="Zhang Y."/>
            <person name="Huang X."/>
            <person name="Su Z."/>
            <person name="Tong W."/>
            <person name="Li J."/>
            <person name="Tong Z."/>
            <person name="Li S."/>
            <person name="Ye J."/>
            <person name="Wang L."/>
            <person name="Fang L."/>
            <person name="Lei T."/>
            <person name="Chen C."/>
            <person name="Chen H."/>
            <person name="Xu Z."/>
            <person name="Li H."/>
            <person name="Huang H."/>
            <person name="Zhang F."/>
            <person name="Xu H."/>
            <person name="Li N."/>
            <person name="Zhao C."/>
            <person name="Li S."/>
            <person name="Dong L."/>
            <person name="Huang Y."/>
            <person name="Li L."/>
            <person name="Xi Y."/>
            <person name="Qi Q."/>
            <person name="Li W."/>
            <person name="Zhang B."/>
            <person name="Hu W."/>
            <person name="Zhang Y."/>
            <person name="Tian X."/>
            <person name="Jiao Y."/>
            <person name="Liang X."/>
            <person name="Jin J."/>
            <person name="Gao L."/>
            <person name="Zheng W."/>
            <person name="Hao B."/>
            <person name="Liu S."/>
            <person name="Wang W."/>
            <person name="Yuan L."/>
            <person name="Cao M."/>
            <person name="McDermott J."/>
            <person name="Samudrala R."/>
            <person name="Wang J."/>
            <person name="Wong G.K."/>
            <person name="Yang H."/>
        </authorList>
    </citation>
    <scope>NUCLEOTIDE SEQUENCE [LARGE SCALE GENOMIC DNA]</scope>
    <source>
        <strain evidence="4">cv. 93-11</strain>
    </source>
</reference>
<dbReference type="Gramene" id="BGIOSGA012999-TA">
    <property type="protein sequence ID" value="BGIOSGA012999-PA"/>
    <property type="gene ID" value="BGIOSGA012999"/>
</dbReference>
<accession>B8AL39</accession>
<evidence type="ECO:0000256" key="2">
    <source>
        <dbReference type="SAM" id="MobiDB-lite"/>
    </source>
</evidence>
<dbReference type="Gene3D" id="1.20.5.1700">
    <property type="match status" value="1"/>
</dbReference>
<evidence type="ECO:0000256" key="1">
    <source>
        <dbReference type="SAM" id="Coils"/>
    </source>
</evidence>
<dbReference type="HOGENOM" id="CLU_1484348_0_0_1"/>
<keyword evidence="4" id="KW-1185">Reference proteome</keyword>
<evidence type="ECO:0000313" key="3">
    <source>
        <dbReference type="EMBL" id="EEC75612.1"/>
    </source>
</evidence>
<feature type="coiled-coil region" evidence="1">
    <location>
        <begin position="121"/>
        <end position="155"/>
    </location>
</feature>
<dbReference type="Proteomes" id="UP000007015">
    <property type="component" value="Chromosome 3"/>
</dbReference>
<feature type="compositionally biased region" description="Polar residues" evidence="2">
    <location>
        <begin position="13"/>
        <end position="27"/>
    </location>
</feature>
<dbReference type="AlphaFoldDB" id="B8AL39"/>
<dbReference type="EMBL" id="CM000128">
    <property type="protein sequence ID" value="EEC75612.1"/>
    <property type="molecule type" value="Genomic_DNA"/>
</dbReference>
<keyword evidence="1" id="KW-0175">Coiled coil</keyword>
<evidence type="ECO:0000313" key="4">
    <source>
        <dbReference type="Proteomes" id="UP000007015"/>
    </source>
</evidence>
<organism evidence="3 4">
    <name type="scientific">Oryza sativa subsp. indica</name>
    <name type="common">Rice</name>
    <dbReference type="NCBI Taxonomy" id="39946"/>
    <lineage>
        <taxon>Eukaryota</taxon>
        <taxon>Viridiplantae</taxon>
        <taxon>Streptophyta</taxon>
        <taxon>Embryophyta</taxon>
        <taxon>Tracheophyta</taxon>
        <taxon>Spermatophyta</taxon>
        <taxon>Magnoliopsida</taxon>
        <taxon>Liliopsida</taxon>
        <taxon>Poales</taxon>
        <taxon>Poaceae</taxon>
        <taxon>BOP clade</taxon>
        <taxon>Oryzoideae</taxon>
        <taxon>Oryzeae</taxon>
        <taxon>Oryzinae</taxon>
        <taxon>Oryza</taxon>
        <taxon>Oryza sativa</taxon>
    </lineage>
</organism>
<proteinExistence type="predicted"/>
<sequence>MENYAANGKDRSTSSTPHLTGQSHSATIQETRCFTSTKHLPPLYQLPRGIGSVSWECELAVVDTTRACIALCRPRRRARQRTAESVDSSPGKVRQFTMPLPILREPGQYQEEEVKSPKPSITKLASQVKKLRKENKELSDQNAELKVELAKLRHDCNTFRRGMCAKIKHAFSEMGKRNIFAS</sequence>
<name>B8AL39_ORYSI</name>
<gene>
    <name evidence="3" type="ORF">OsI_12325</name>
</gene>
<protein>
    <submittedName>
        <fullName evidence="3">Uncharacterized protein</fullName>
    </submittedName>
</protein>